<accession>G2QLI7</accession>
<feature type="region of interest" description="Disordered" evidence="1">
    <location>
        <begin position="305"/>
        <end position="378"/>
    </location>
</feature>
<feature type="compositionally biased region" description="Basic and acidic residues" evidence="1">
    <location>
        <begin position="316"/>
        <end position="330"/>
    </location>
</feature>
<dbReference type="PANTHER" id="PTHR42037">
    <property type="match status" value="1"/>
</dbReference>
<sequence>MKQKTPDPMTNPDSRWVEVRHALGRLLSYFIAIKVFIAARRLWPRLFVDFEVTWIPSSEPLDDPPNIRRNAEGIIKRMTCDKSLLEAYHGYAAHLQSHKLDERIRKHVQSGKFTPIVHAEVNLLESVLASRADAERSGEGPLRFFHEAEFGAYIGTSKPTCLLCRLYFDAHPAGVLCRESHGNLYHNWRAPDVRKADGSEPERLRREILEAMVKKVRKETEHAICQRSSFRKNHDSRNTPTNPLWGTTDIESQGRAENGIDRASRAGQIVRESASVTSRRAIRASASESWSTAVGVEELTSTVGQISLDGRSTRVRNNDDSRETTPERPELSTPTGQEKDDSRETTPVAPEPSTRTGQNKDDDDDDDDDDDNDGGARL</sequence>
<dbReference type="InParanoid" id="G2QLI7"/>
<protein>
    <submittedName>
        <fullName evidence="2">Uncharacterized protein</fullName>
    </submittedName>
</protein>
<dbReference type="HOGENOM" id="CLU_027514_2_2_1"/>
<proteinExistence type="predicted"/>
<evidence type="ECO:0000256" key="1">
    <source>
        <dbReference type="SAM" id="MobiDB-lite"/>
    </source>
</evidence>
<dbReference type="InterPro" id="IPR027796">
    <property type="entry name" value="OTT_1508_deam-like"/>
</dbReference>
<dbReference type="PANTHER" id="PTHR42037:SF1">
    <property type="match status" value="1"/>
</dbReference>
<feature type="region of interest" description="Disordered" evidence="1">
    <location>
        <begin position="273"/>
        <end position="292"/>
    </location>
</feature>
<dbReference type="GeneID" id="11514121"/>
<dbReference type="AlphaFoldDB" id="G2QLI7"/>
<dbReference type="VEuPathDB" id="FungiDB:MYCTH_2310455"/>
<feature type="compositionally biased region" description="Acidic residues" evidence="1">
    <location>
        <begin position="361"/>
        <end position="378"/>
    </location>
</feature>
<dbReference type="OrthoDB" id="3251507at2759"/>
<dbReference type="KEGG" id="mtm:MYCTH_2310455"/>
<gene>
    <name evidence="2" type="ORF">MYCTH_2310455</name>
</gene>
<feature type="compositionally biased region" description="Low complexity" evidence="1">
    <location>
        <begin position="273"/>
        <end position="291"/>
    </location>
</feature>
<evidence type="ECO:0000313" key="3">
    <source>
        <dbReference type="Proteomes" id="UP000007322"/>
    </source>
</evidence>
<feature type="compositionally biased region" description="Polar residues" evidence="1">
    <location>
        <begin position="238"/>
        <end position="251"/>
    </location>
</feature>
<dbReference type="Pfam" id="PF14441">
    <property type="entry name" value="OTT_1508_deam"/>
    <property type="match status" value="1"/>
</dbReference>
<dbReference type="RefSeq" id="XP_003666062.1">
    <property type="nucleotide sequence ID" value="XM_003666014.1"/>
</dbReference>
<dbReference type="EMBL" id="CP003007">
    <property type="protein sequence ID" value="AEO60817.1"/>
    <property type="molecule type" value="Genomic_DNA"/>
</dbReference>
<keyword evidence="3" id="KW-1185">Reference proteome</keyword>
<feature type="region of interest" description="Disordered" evidence="1">
    <location>
        <begin position="224"/>
        <end position="255"/>
    </location>
</feature>
<reference evidence="2 3" key="1">
    <citation type="journal article" date="2011" name="Nat. Biotechnol.">
        <title>Comparative genomic analysis of the thermophilic biomass-degrading fungi Myceliophthora thermophila and Thielavia terrestris.</title>
        <authorList>
            <person name="Berka R.M."/>
            <person name="Grigoriev I.V."/>
            <person name="Otillar R."/>
            <person name="Salamov A."/>
            <person name="Grimwood J."/>
            <person name="Reid I."/>
            <person name="Ishmael N."/>
            <person name="John T."/>
            <person name="Darmond C."/>
            <person name="Moisan M.-C."/>
            <person name="Henrissat B."/>
            <person name="Coutinho P.M."/>
            <person name="Lombard V."/>
            <person name="Natvig D.O."/>
            <person name="Lindquist E."/>
            <person name="Schmutz J."/>
            <person name="Lucas S."/>
            <person name="Harris P."/>
            <person name="Powlowski J."/>
            <person name="Bellemare A."/>
            <person name="Taylor D."/>
            <person name="Butler G."/>
            <person name="de Vries R.P."/>
            <person name="Allijn I.E."/>
            <person name="van den Brink J."/>
            <person name="Ushinsky S."/>
            <person name="Storms R."/>
            <person name="Powell A.J."/>
            <person name="Paulsen I.T."/>
            <person name="Elbourne L.D.H."/>
            <person name="Baker S.E."/>
            <person name="Magnuson J."/>
            <person name="LaBoissiere S."/>
            <person name="Clutterbuck A.J."/>
            <person name="Martinez D."/>
            <person name="Wogulis M."/>
            <person name="de Leon A.L."/>
            <person name="Rey M.W."/>
            <person name="Tsang A."/>
        </authorList>
    </citation>
    <scope>NUCLEOTIDE SEQUENCE [LARGE SCALE GENOMIC DNA]</scope>
    <source>
        <strain evidence="3">ATCC 42464 / BCRC 31852 / DSM 1799</strain>
    </source>
</reference>
<organism evidence="2 3">
    <name type="scientific">Thermothelomyces thermophilus (strain ATCC 42464 / BCRC 31852 / DSM 1799)</name>
    <name type="common">Sporotrichum thermophile</name>
    <dbReference type="NCBI Taxonomy" id="573729"/>
    <lineage>
        <taxon>Eukaryota</taxon>
        <taxon>Fungi</taxon>
        <taxon>Dikarya</taxon>
        <taxon>Ascomycota</taxon>
        <taxon>Pezizomycotina</taxon>
        <taxon>Sordariomycetes</taxon>
        <taxon>Sordariomycetidae</taxon>
        <taxon>Sordariales</taxon>
        <taxon>Chaetomiaceae</taxon>
        <taxon>Thermothelomyces</taxon>
    </lineage>
</organism>
<dbReference type="OMA" id="CERECNP"/>
<dbReference type="eggNOG" id="ENOG502SKGQ">
    <property type="taxonomic scope" value="Eukaryota"/>
</dbReference>
<dbReference type="Proteomes" id="UP000007322">
    <property type="component" value="Chromosome 6"/>
</dbReference>
<evidence type="ECO:0000313" key="2">
    <source>
        <dbReference type="EMBL" id="AEO60817.1"/>
    </source>
</evidence>
<name>G2QLI7_THET4</name>